<dbReference type="EMBL" id="JACGWM010000005">
    <property type="protein sequence ID" value="KAL0372942.1"/>
    <property type="molecule type" value="Genomic_DNA"/>
</dbReference>
<dbReference type="PROSITE" id="PS00086">
    <property type="entry name" value="CYTOCHROME_P450"/>
    <property type="match status" value="1"/>
</dbReference>
<proteinExistence type="inferred from homology"/>
<gene>
    <name evidence="14" type="ORF">Scaly_0975800</name>
</gene>
<dbReference type="GO" id="GO:0004497">
    <property type="term" value="F:monooxygenase activity"/>
    <property type="evidence" value="ECO:0007669"/>
    <property type="project" value="UniProtKB-KW"/>
</dbReference>
<dbReference type="InterPro" id="IPR036396">
    <property type="entry name" value="Cyt_P450_sf"/>
</dbReference>
<evidence type="ECO:0000313" key="14">
    <source>
        <dbReference type="EMBL" id="KAL0372942.1"/>
    </source>
</evidence>
<evidence type="ECO:0000256" key="6">
    <source>
        <dbReference type="ARBA" id="ARBA00022989"/>
    </source>
</evidence>
<dbReference type="InterPro" id="IPR001128">
    <property type="entry name" value="Cyt_P450"/>
</dbReference>
<evidence type="ECO:0000256" key="4">
    <source>
        <dbReference type="ARBA" id="ARBA00022692"/>
    </source>
</evidence>
<dbReference type="AlphaFoldDB" id="A0AAW2QYF3"/>
<feature type="binding site" description="axial binding residue" evidence="11">
    <location>
        <position position="435"/>
    </location>
    <ligand>
        <name>heme</name>
        <dbReference type="ChEBI" id="CHEBI:30413"/>
    </ligand>
    <ligandPart>
        <name>Fe</name>
        <dbReference type="ChEBI" id="CHEBI:18248"/>
    </ligandPart>
</feature>
<comment type="similarity">
    <text evidence="2 12">Belongs to the cytochrome P450 family.</text>
</comment>
<evidence type="ECO:0000256" key="13">
    <source>
        <dbReference type="SAM" id="Phobius"/>
    </source>
</evidence>
<evidence type="ECO:0000256" key="1">
    <source>
        <dbReference type="ARBA" id="ARBA00004167"/>
    </source>
</evidence>
<evidence type="ECO:0000256" key="9">
    <source>
        <dbReference type="ARBA" id="ARBA00023033"/>
    </source>
</evidence>
<keyword evidence="7 12" id="KW-0560">Oxidoreductase</keyword>
<keyword evidence="8 11" id="KW-0408">Iron</keyword>
<organism evidence="14">
    <name type="scientific">Sesamum calycinum</name>
    <dbReference type="NCBI Taxonomy" id="2727403"/>
    <lineage>
        <taxon>Eukaryota</taxon>
        <taxon>Viridiplantae</taxon>
        <taxon>Streptophyta</taxon>
        <taxon>Embryophyta</taxon>
        <taxon>Tracheophyta</taxon>
        <taxon>Spermatophyta</taxon>
        <taxon>Magnoliopsida</taxon>
        <taxon>eudicotyledons</taxon>
        <taxon>Gunneridae</taxon>
        <taxon>Pentapetalae</taxon>
        <taxon>asterids</taxon>
        <taxon>lamiids</taxon>
        <taxon>Lamiales</taxon>
        <taxon>Pedaliaceae</taxon>
        <taxon>Sesamum</taxon>
    </lineage>
</organism>
<evidence type="ECO:0000256" key="12">
    <source>
        <dbReference type="RuleBase" id="RU000461"/>
    </source>
</evidence>
<evidence type="ECO:0000256" key="8">
    <source>
        <dbReference type="ARBA" id="ARBA00023004"/>
    </source>
</evidence>
<comment type="caution">
    <text evidence="14">The sequence shown here is derived from an EMBL/GenBank/DDBJ whole genome shotgun (WGS) entry which is preliminary data.</text>
</comment>
<dbReference type="InterPro" id="IPR050665">
    <property type="entry name" value="Cytochrome_P450_Monooxygen"/>
</dbReference>
<dbReference type="GO" id="GO:0016020">
    <property type="term" value="C:membrane"/>
    <property type="evidence" value="ECO:0007669"/>
    <property type="project" value="UniProtKB-SubCell"/>
</dbReference>
<evidence type="ECO:0000256" key="11">
    <source>
        <dbReference type="PIRSR" id="PIRSR602401-1"/>
    </source>
</evidence>
<keyword evidence="9 12" id="KW-0503">Monooxygenase</keyword>
<dbReference type="PANTHER" id="PTHR24282">
    <property type="entry name" value="CYTOCHROME P450 FAMILY MEMBER"/>
    <property type="match status" value="1"/>
</dbReference>
<evidence type="ECO:0000256" key="7">
    <source>
        <dbReference type="ARBA" id="ARBA00023002"/>
    </source>
</evidence>
<accession>A0AAW2QYF3</accession>
<dbReference type="InterPro" id="IPR017972">
    <property type="entry name" value="Cyt_P450_CS"/>
</dbReference>
<reference evidence="14" key="2">
    <citation type="journal article" date="2024" name="Plant">
        <title>Genomic evolution and insights into agronomic trait innovations of Sesamum species.</title>
        <authorList>
            <person name="Miao H."/>
            <person name="Wang L."/>
            <person name="Qu L."/>
            <person name="Liu H."/>
            <person name="Sun Y."/>
            <person name="Le M."/>
            <person name="Wang Q."/>
            <person name="Wei S."/>
            <person name="Zheng Y."/>
            <person name="Lin W."/>
            <person name="Duan Y."/>
            <person name="Cao H."/>
            <person name="Xiong S."/>
            <person name="Wang X."/>
            <person name="Wei L."/>
            <person name="Li C."/>
            <person name="Ma Q."/>
            <person name="Ju M."/>
            <person name="Zhao R."/>
            <person name="Li G."/>
            <person name="Mu C."/>
            <person name="Tian Q."/>
            <person name="Mei H."/>
            <person name="Zhang T."/>
            <person name="Gao T."/>
            <person name="Zhang H."/>
        </authorList>
    </citation>
    <scope>NUCLEOTIDE SEQUENCE</scope>
    <source>
        <strain evidence="14">KEN8</strain>
    </source>
</reference>
<comment type="cofactor">
    <cofactor evidence="11">
        <name>heme</name>
        <dbReference type="ChEBI" id="CHEBI:30413"/>
    </cofactor>
</comment>
<dbReference type="GO" id="GO:0005506">
    <property type="term" value="F:iron ion binding"/>
    <property type="evidence" value="ECO:0007669"/>
    <property type="project" value="InterPro"/>
</dbReference>
<evidence type="ECO:0000256" key="5">
    <source>
        <dbReference type="ARBA" id="ARBA00022723"/>
    </source>
</evidence>
<dbReference type="Pfam" id="PF00067">
    <property type="entry name" value="p450"/>
    <property type="match status" value="2"/>
</dbReference>
<evidence type="ECO:0000256" key="3">
    <source>
        <dbReference type="ARBA" id="ARBA00022617"/>
    </source>
</evidence>
<evidence type="ECO:0000256" key="10">
    <source>
        <dbReference type="ARBA" id="ARBA00023136"/>
    </source>
</evidence>
<comment type="subcellular location">
    <subcellularLocation>
        <location evidence="1">Membrane</location>
        <topology evidence="1">Single-pass membrane protein</topology>
    </subcellularLocation>
</comment>
<dbReference type="Gene3D" id="1.10.630.10">
    <property type="entry name" value="Cytochrome P450"/>
    <property type="match status" value="2"/>
</dbReference>
<dbReference type="SUPFAM" id="SSF48264">
    <property type="entry name" value="Cytochrome P450"/>
    <property type="match status" value="1"/>
</dbReference>
<dbReference type="PRINTS" id="PR00385">
    <property type="entry name" value="P450"/>
</dbReference>
<dbReference type="InterPro" id="IPR002401">
    <property type="entry name" value="Cyt_P450_E_grp-I"/>
</dbReference>
<evidence type="ECO:0000256" key="2">
    <source>
        <dbReference type="ARBA" id="ARBA00010617"/>
    </source>
</evidence>
<keyword evidence="5 11" id="KW-0479">Metal-binding</keyword>
<sequence length="488" mass="55922">MDAPVIDVGGEKSLWRLIGLSLVAIVALGWAWRVMEWVWFSPRRKERMLRQQGFKGNSYTLMRLLFGDIKENSMVYAEALGKAINIHDPAAPRVMPFVHKTLHKYGKKSYLWVGPRPRVLIMDPELMKTVLTKHNTYKKNFKVTNHIVQIIVTGLLGLESKIWSKSRTTLNPVFQLEKLKKMIPAFQVSCDEILSEWKNLAFAKDDGSCVLDVFPFLESLTSKVVSRTLFATDYSKDKNLYLILKEMAYLANQTTRMADLPGAKYLPTKTNRRANQIMSEVRKRLTTLINERAKEISTDQTVEDNFFHVLLNSELAEAHGIKNMNDLFGQVKLFYFAGYESTANLLIPMILNEVLRLYPPVVELSRLVEEETKLGEYTIPADTLLMLPIVILHRDPEYWGEDANEFKPDRFAEGVLKATNGRQAFFPFGWGPRICIGQNYSLLEAKLVLSNILRTFSFELSPTYTHAPYVVFTVQPQHGAPLILRKLK</sequence>
<dbReference type="GO" id="GO:0016705">
    <property type="term" value="F:oxidoreductase activity, acting on paired donors, with incorporation or reduction of molecular oxygen"/>
    <property type="evidence" value="ECO:0007669"/>
    <property type="project" value="InterPro"/>
</dbReference>
<reference evidence="14" key="1">
    <citation type="submission" date="2020-06" db="EMBL/GenBank/DDBJ databases">
        <authorList>
            <person name="Li T."/>
            <person name="Hu X."/>
            <person name="Zhang T."/>
            <person name="Song X."/>
            <person name="Zhang H."/>
            <person name="Dai N."/>
            <person name="Sheng W."/>
            <person name="Hou X."/>
            <person name="Wei L."/>
        </authorList>
    </citation>
    <scope>NUCLEOTIDE SEQUENCE</scope>
    <source>
        <strain evidence="14">KEN8</strain>
        <tissue evidence="14">Leaf</tissue>
    </source>
</reference>
<keyword evidence="3 11" id="KW-0349">Heme</keyword>
<dbReference type="GO" id="GO:0020037">
    <property type="term" value="F:heme binding"/>
    <property type="evidence" value="ECO:0007669"/>
    <property type="project" value="InterPro"/>
</dbReference>
<feature type="transmembrane region" description="Helical" evidence="13">
    <location>
        <begin position="17"/>
        <end position="40"/>
    </location>
</feature>
<dbReference type="PRINTS" id="PR00463">
    <property type="entry name" value="EP450I"/>
</dbReference>
<keyword evidence="10 13" id="KW-0472">Membrane</keyword>
<keyword evidence="6 13" id="KW-1133">Transmembrane helix</keyword>
<dbReference type="PANTHER" id="PTHR24282:SF255">
    <property type="entry name" value="CYTOCHROME P450 72A11-RELATED"/>
    <property type="match status" value="1"/>
</dbReference>
<protein>
    <submittedName>
        <fullName evidence="14">Secologanin synthase</fullName>
    </submittedName>
</protein>
<keyword evidence="4 13" id="KW-0812">Transmembrane</keyword>
<name>A0AAW2QYF3_9LAMI</name>